<evidence type="ECO:0000313" key="7">
    <source>
        <dbReference type="EMBL" id="GJN06626.1"/>
    </source>
</evidence>
<reference evidence="7" key="1">
    <citation type="journal article" date="2018" name="DNA Res.">
        <title>Multiple hybrid de novo genome assembly of finger millet, an orphan allotetraploid crop.</title>
        <authorList>
            <person name="Hatakeyama M."/>
            <person name="Aluri S."/>
            <person name="Balachadran M.T."/>
            <person name="Sivarajan S.R."/>
            <person name="Patrignani A."/>
            <person name="Gruter S."/>
            <person name="Poveda L."/>
            <person name="Shimizu-Inatsugi R."/>
            <person name="Baeten J."/>
            <person name="Francoijs K.J."/>
            <person name="Nataraja K.N."/>
            <person name="Reddy Y.A.N."/>
            <person name="Phadnis S."/>
            <person name="Ravikumar R.L."/>
            <person name="Schlapbach R."/>
            <person name="Sreeman S.M."/>
            <person name="Shimizu K.K."/>
        </authorList>
    </citation>
    <scope>NUCLEOTIDE SEQUENCE</scope>
</reference>
<dbReference type="InterPro" id="IPR001223">
    <property type="entry name" value="Glyco_hydro18_cat"/>
</dbReference>
<accession>A0AAV5D8C8</accession>
<dbReference type="PROSITE" id="PS51910">
    <property type="entry name" value="GH18_2"/>
    <property type="match status" value="1"/>
</dbReference>
<dbReference type="PANTHER" id="PTHR46476:SF15">
    <property type="entry name" value="1, PUTATIVE, EXPRESSED-RELATED"/>
    <property type="match status" value="1"/>
</dbReference>
<feature type="signal peptide" evidence="5">
    <location>
        <begin position="1"/>
        <end position="16"/>
    </location>
</feature>
<comment type="caution">
    <text evidence="7">The sequence shown here is derived from an EMBL/GenBank/DDBJ whole genome shotgun (WGS) entry which is preliminary data.</text>
</comment>
<evidence type="ECO:0000256" key="3">
    <source>
        <dbReference type="RuleBase" id="RU000489"/>
    </source>
</evidence>
<dbReference type="Proteomes" id="UP001054889">
    <property type="component" value="Unassembled WGS sequence"/>
</dbReference>
<evidence type="ECO:0000259" key="6">
    <source>
        <dbReference type="PROSITE" id="PS51910"/>
    </source>
</evidence>
<organism evidence="7 8">
    <name type="scientific">Eleusine coracana subsp. coracana</name>
    <dbReference type="NCBI Taxonomy" id="191504"/>
    <lineage>
        <taxon>Eukaryota</taxon>
        <taxon>Viridiplantae</taxon>
        <taxon>Streptophyta</taxon>
        <taxon>Embryophyta</taxon>
        <taxon>Tracheophyta</taxon>
        <taxon>Spermatophyta</taxon>
        <taxon>Magnoliopsida</taxon>
        <taxon>Liliopsida</taxon>
        <taxon>Poales</taxon>
        <taxon>Poaceae</taxon>
        <taxon>PACMAD clade</taxon>
        <taxon>Chloridoideae</taxon>
        <taxon>Cynodonteae</taxon>
        <taxon>Eleusininae</taxon>
        <taxon>Eleusine</taxon>
    </lineage>
</organism>
<feature type="domain" description="GH18" evidence="6">
    <location>
        <begin position="41"/>
        <end position="320"/>
    </location>
</feature>
<dbReference type="PRINTS" id="PR00551">
    <property type="entry name" value="2SGLOBULIN"/>
</dbReference>
<dbReference type="InterPro" id="IPR001579">
    <property type="entry name" value="Glyco_hydro_18_chit_AS"/>
</dbReference>
<keyword evidence="1 3" id="KW-0378">Hydrolase</keyword>
<name>A0AAV5D8C8_ELECO</name>
<dbReference type="GO" id="GO:0005975">
    <property type="term" value="P:carbohydrate metabolic process"/>
    <property type="evidence" value="ECO:0007669"/>
    <property type="project" value="InterPro"/>
</dbReference>
<keyword evidence="5" id="KW-0732">Signal</keyword>
<dbReference type="PROSITE" id="PS01095">
    <property type="entry name" value="GH18_1"/>
    <property type="match status" value="1"/>
</dbReference>
<dbReference type="SUPFAM" id="SSF51445">
    <property type="entry name" value="(Trans)glycosidases"/>
    <property type="match status" value="1"/>
</dbReference>
<evidence type="ECO:0000256" key="1">
    <source>
        <dbReference type="ARBA" id="ARBA00022801"/>
    </source>
</evidence>
<gene>
    <name evidence="7" type="primary">ga24375</name>
    <name evidence="7" type="ORF">PR202_ga24375</name>
</gene>
<evidence type="ECO:0000256" key="4">
    <source>
        <dbReference type="RuleBase" id="RU004453"/>
    </source>
</evidence>
<sequence length="320" mass="35366">MSHIILPLYMIPLASSIDQCTAPHRKPATTATISSGMANGYLFREYIGAQVTGVQMSDVPINALLSFHFILAFAIDYTPINQNPTPTPTNGVFTPFWDTAALTPAAVAAIKQAHQNVAVMAALGGDSVQDRVNVFFAASSVDAWVANAVSSVTEIINEYDLDGVDVDYEHFSSDEDTFVECVGQLLTELKRRMPRIITSIAPFEDDTVQRYYTALWKKYSGVIDYVNFQFYGYGDNTDVTTYVTFYDNQTANYPGGKVLASLMTNQTTGLLTPDQGVSAAKELQRQNKLPGFFIWCADNSEKSSYRFKYETLAQEIVANH</sequence>
<evidence type="ECO:0000256" key="2">
    <source>
        <dbReference type="ARBA" id="ARBA00023295"/>
    </source>
</evidence>
<feature type="chain" id="PRO_5043921347" description="GH18 domain-containing protein" evidence="5">
    <location>
        <begin position="17"/>
        <end position="320"/>
    </location>
</feature>
<dbReference type="InterPro" id="IPR017853">
    <property type="entry name" value="GH"/>
</dbReference>
<proteinExistence type="inferred from homology"/>
<dbReference type="GO" id="GO:0004553">
    <property type="term" value="F:hydrolase activity, hydrolyzing O-glycosyl compounds"/>
    <property type="evidence" value="ECO:0007669"/>
    <property type="project" value="InterPro"/>
</dbReference>
<reference evidence="7" key="2">
    <citation type="submission" date="2021-12" db="EMBL/GenBank/DDBJ databases">
        <title>Resequencing data analysis of finger millet.</title>
        <authorList>
            <person name="Hatakeyama M."/>
            <person name="Aluri S."/>
            <person name="Balachadran M.T."/>
            <person name="Sivarajan S.R."/>
            <person name="Poveda L."/>
            <person name="Shimizu-Inatsugi R."/>
            <person name="Schlapbach R."/>
            <person name="Sreeman S.M."/>
            <person name="Shimizu K.K."/>
        </authorList>
    </citation>
    <scope>NUCLEOTIDE SEQUENCE</scope>
</reference>
<keyword evidence="8" id="KW-1185">Reference proteome</keyword>
<dbReference type="InterPro" id="IPR000677">
    <property type="entry name" value="Chitinase-like"/>
</dbReference>
<keyword evidence="2 3" id="KW-0326">Glycosidase</keyword>
<comment type="similarity">
    <text evidence="4">Belongs to the glycosyl hydrolase 18 family.</text>
</comment>
<dbReference type="PANTHER" id="PTHR46476">
    <property type="entry name" value="CHITINASE 2-LIKE"/>
    <property type="match status" value="1"/>
</dbReference>
<dbReference type="CDD" id="cd06544">
    <property type="entry name" value="GH18_narbonin"/>
    <property type="match status" value="1"/>
</dbReference>
<evidence type="ECO:0000313" key="8">
    <source>
        <dbReference type="Proteomes" id="UP001054889"/>
    </source>
</evidence>
<dbReference type="EMBL" id="BQKI01000013">
    <property type="protein sequence ID" value="GJN06626.1"/>
    <property type="molecule type" value="Genomic_DNA"/>
</dbReference>
<protein>
    <recommendedName>
        <fullName evidence="6">GH18 domain-containing protein</fullName>
    </recommendedName>
</protein>
<evidence type="ECO:0000256" key="5">
    <source>
        <dbReference type="SAM" id="SignalP"/>
    </source>
</evidence>
<dbReference type="Gene3D" id="3.20.20.80">
    <property type="entry name" value="Glycosidases"/>
    <property type="match status" value="1"/>
</dbReference>
<dbReference type="AlphaFoldDB" id="A0AAV5D8C8"/>
<dbReference type="Pfam" id="PF00704">
    <property type="entry name" value="Glyco_hydro_18"/>
    <property type="match status" value="1"/>
</dbReference>